<dbReference type="SUPFAM" id="SSF51306">
    <property type="entry name" value="LexA/Signal peptidase"/>
    <property type="match status" value="1"/>
</dbReference>
<dbReference type="GO" id="GO:0016020">
    <property type="term" value="C:membrane"/>
    <property type="evidence" value="ECO:0007669"/>
    <property type="project" value="UniProtKB-SubCell"/>
</dbReference>
<dbReference type="GO" id="GO:0006465">
    <property type="term" value="P:signal peptide processing"/>
    <property type="evidence" value="ECO:0007669"/>
    <property type="project" value="InterPro"/>
</dbReference>
<dbReference type="InterPro" id="IPR014124">
    <property type="entry name" value="Pept_S26A_Sod_Ni_maturase"/>
</dbReference>
<evidence type="ECO:0000256" key="4">
    <source>
        <dbReference type="ARBA" id="ARBA00022801"/>
    </source>
</evidence>
<dbReference type="EC" id="3.4.21.89" evidence="3 6"/>
<evidence type="ECO:0000256" key="3">
    <source>
        <dbReference type="ARBA" id="ARBA00013208"/>
    </source>
</evidence>
<protein>
    <recommendedName>
        <fullName evidence="3 6">Signal peptidase I</fullName>
        <ecNumber evidence="3 6">3.4.21.89</ecNumber>
    </recommendedName>
</protein>
<dbReference type="InterPro" id="IPR019533">
    <property type="entry name" value="Peptidase_S26"/>
</dbReference>
<accession>A0A2M7B8G5</accession>
<comment type="similarity">
    <text evidence="2 6">Belongs to the peptidase S26 family.</text>
</comment>
<proteinExistence type="inferred from homology"/>
<dbReference type="Pfam" id="PF10502">
    <property type="entry name" value="Peptidase_S26"/>
    <property type="match status" value="2"/>
</dbReference>
<organism evidence="8 9">
    <name type="scientific">Candidatus Tagabacteria bacterium CG03_land_8_20_14_0_80_41_22</name>
    <dbReference type="NCBI Taxonomy" id="1975020"/>
    <lineage>
        <taxon>Bacteria</taxon>
        <taxon>Candidatus Tagaibacteriota</taxon>
    </lineage>
</organism>
<dbReference type="AlphaFoldDB" id="A0A2M7B8G5"/>
<sequence length="151" mass="17172">MNEGEIKSGSNAKNEIWEFVKFAVISMLIVIPIRLWIAQPFIVHGDSMIPNFENGDYLIVDEVSYQFRRPERGDVIVFRYPKNPSQFFIKRIEGLPGETVGNITLASDEYYVLGDNTTASSDSRYWGPVKENLIIGRAFLRLWPVASLGVL</sequence>
<evidence type="ECO:0000256" key="2">
    <source>
        <dbReference type="ARBA" id="ARBA00009370"/>
    </source>
</evidence>
<comment type="catalytic activity">
    <reaction evidence="1 6">
        <text>Cleavage of hydrophobic, N-terminal signal or leader sequences from secreted and periplasmic proteins.</text>
        <dbReference type="EC" id="3.4.21.89"/>
    </reaction>
</comment>
<reference evidence="9" key="1">
    <citation type="submission" date="2017-09" db="EMBL/GenBank/DDBJ databases">
        <title>Depth-based differentiation of microbial function through sediment-hosted aquifers and enrichment of novel symbionts in the deep terrestrial subsurface.</title>
        <authorList>
            <person name="Probst A.J."/>
            <person name="Ladd B."/>
            <person name="Jarett J.K."/>
            <person name="Geller-Mcgrath D.E."/>
            <person name="Sieber C.M.K."/>
            <person name="Emerson J.B."/>
            <person name="Anantharaman K."/>
            <person name="Thomas B.C."/>
            <person name="Malmstrom R."/>
            <person name="Stieglmeier M."/>
            <person name="Klingl A."/>
            <person name="Woyke T."/>
            <person name="Ryan C.M."/>
            <person name="Banfield J.F."/>
        </authorList>
    </citation>
    <scope>NUCLEOTIDE SEQUENCE [LARGE SCALE GENOMIC DNA]</scope>
</reference>
<dbReference type="Proteomes" id="UP000228561">
    <property type="component" value="Unassembled WGS sequence"/>
</dbReference>
<keyword evidence="6" id="KW-0645">Protease</keyword>
<comment type="subcellular location">
    <subcellularLocation>
        <location evidence="6">Membrane</location>
        <topology evidence="6">Single-pass type II membrane protein</topology>
    </subcellularLocation>
</comment>
<evidence type="ECO:0000256" key="5">
    <source>
        <dbReference type="PIRSR" id="PIRSR600223-1"/>
    </source>
</evidence>
<feature type="domain" description="Peptidase S26" evidence="7">
    <location>
        <begin position="17"/>
        <end position="100"/>
    </location>
</feature>
<evidence type="ECO:0000259" key="7">
    <source>
        <dbReference type="Pfam" id="PF10502"/>
    </source>
</evidence>
<comment type="caution">
    <text evidence="8">The sequence shown here is derived from an EMBL/GenBank/DDBJ whole genome shotgun (WGS) entry which is preliminary data.</text>
</comment>
<dbReference type="GO" id="GO:0004252">
    <property type="term" value="F:serine-type endopeptidase activity"/>
    <property type="evidence" value="ECO:0007669"/>
    <property type="project" value="InterPro"/>
</dbReference>
<dbReference type="NCBIfam" id="TIGR02227">
    <property type="entry name" value="sigpep_I_bact"/>
    <property type="match status" value="1"/>
</dbReference>
<dbReference type="InterPro" id="IPR019758">
    <property type="entry name" value="Pept_S26A_signal_pept_1_CS"/>
</dbReference>
<gene>
    <name evidence="8" type="ORF">COS58_02580</name>
</gene>
<dbReference type="CDD" id="cd06530">
    <property type="entry name" value="S26_SPase_I"/>
    <property type="match status" value="1"/>
</dbReference>
<feature type="active site" evidence="5">
    <location>
        <position position="90"/>
    </location>
</feature>
<name>A0A2M7B8G5_9BACT</name>
<dbReference type="GO" id="GO:0009003">
    <property type="term" value="F:signal peptidase activity"/>
    <property type="evidence" value="ECO:0007669"/>
    <property type="project" value="UniProtKB-EC"/>
</dbReference>
<evidence type="ECO:0000256" key="6">
    <source>
        <dbReference type="RuleBase" id="RU362042"/>
    </source>
</evidence>
<dbReference type="InterPro" id="IPR000223">
    <property type="entry name" value="Pept_S26A_signal_pept_1"/>
</dbReference>
<keyword evidence="6" id="KW-0812">Transmembrane</keyword>
<feature type="domain" description="Peptidase S26" evidence="7">
    <location>
        <begin position="105"/>
        <end position="143"/>
    </location>
</feature>
<dbReference type="EMBL" id="PEVG01000033">
    <property type="protein sequence ID" value="PIU99402.1"/>
    <property type="molecule type" value="Genomic_DNA"/>
</dbReference>
<feature type="transmembrane region" description="Helical" evidence="6">
    <location>
        <begin position="19"/>
        <end position="37"/>
    </location>
</feature>
<dbReference type="PRINTS" id="PR00727">
    <property type="entry name" value="LEADERPTASE"/>
</dbReference>
<dbReference type="InterPro" id="IPR036286">
    <property type="entry name" value="LexA/Signal_pep-like_sf"/>
</dbReference>
<evidence type="ECO:0000313" key="9">
    <source>
        <dbReference type="Proteomes" id="UP000228561"/>
    </source>
</evidence>
<dbReference type="PANTHER" id="PTHR43390:SF1">
    <property type="entry name" value="CHLOROPLAST PROCESSING PEPTIDASE"/>
    <property type="match status" value="1"/>
</dbReference>
<keyword evidence="6" id="KW-0472">Membrane</keyword>
<evidence type="ECO:0000256" key="1">
    <source>
        <dbReference type="ARBA" id="ARBA00000677"/>
    </source>
</evidence>
<keyword evidence="6" id="KW-1133">Transmembrane helix</keyword>
<evidence type="ECO:0000313" key="8">
    <source>
        <dbReference type="EMBL" id="PIU99402.1"/>
    </source>
</evidence>
<dbReference type="PANTHER" id="PTHR43390">
    <property type="entry name" value="SIGNAL PEPTIDASE I"/>
    <property type="match status" value="1"/>
</dbReference>
<dbReference type="Gene3D" id="2.10.109.10">
    <property type="entry name" value="Umud Fragment, subunit A"/>
    <property type="match status" value="1"/>
</dbReference>
<feature type="active site" evidence="5">
    <location>
        <position position="47"/>
    </location>
</feature>
<keyword evidence="4 6" id="KW-0378">Hydrolase</keyword>
<dbReference type="PROSITE" id="PS00761">
    <property type="entry name" value="SPASE_I_3"/>
    <property type="match status" value="1"/>
</dbReference>
<dbReference type="NCBIfam" id="TIGR02754">
    <property type="entry name" value="sod_Ni_protease"/>
    <property type="match status" value="1"/>
</dbReference>